<dbReference type="VEuPathDB" id="FungiDB:ASPFODRAFT_213026"/>
<name>A0A1M3SZH5_ASPLC</name>
<dbReference type="AlphaFoldDB" id="A0A1M3SZH5"/>
<feature type="compositionally biased region" description="Low complexity" evidence="1">
    <location>
        <begin position="341"/>
        <end position="360"/>
    </location>
</feature>
<dbReference type="EMBL" id="KV878267">
    <property type="protein sequence ID" value="OJZ79881.1"/>
    <property type="molecule type" value="Genomic_DNA"/>
</dbReference>
<reference evidence="3" key="1">
    <citation type="journal article" date="2017" name="Genome Biol.">
        <title>Comparative genomics reveals high biological diversity and specific adaptations in the industrially and medically important fungal genus Aspergillus.</title>
        <authorList>
            <person name="de Vries R.P."/>
            <person name="Riley R."/>
            <person name="Wiebenga A."/>
            <person name="Aguilar-Osorio G."/>
            <person name="Amillis S."/>
            <person name="Uchima C.A."/>
            <person name="Anderluh G."/>
            <person name="Asadollahi M."/>
            <person name="Askin M."/>
            <person name="Barry K."/>
            <person name="Battaglia E."/>
            <person name="Bayram O."/>
            <person name="Benocci T."/>
            <person name="Braus-Stromeyer S.A."/>
            <person name="Caldana C."/>
            <person name="Canovas D."/>
            <person name="Cerqueira G.C."/>
            <person name="Chen F."/>
            <person name="Chen W."/>
            <person name="Choi C."/>
            <person name="Clum A."/>
            <person name="Dos Santos R.A."/>
            <person name="Damasio A.R."/>
            <person name="Diallinas G."/>
            <person name="Emri T."/>
            <person name="Fekete E."/>
            <person name="Flipphi M."/>
            <person name="Freyberg S."/>
            <person name="Gallo A."/>
            <person name="Gournas C."/>
            <person name="Habgood R."/>
            <person name="Hainaut M."/>
            <person name="Harispe M.L."/>
            <person name="Henrissat B."/>
            <person name="Hilden K.S."/>
            <person name="Hope R."/>
            <person name="Hossain A."/>
            <person name="Karabika E."/>
            <person name="Karaffa L."/>
            <person name="Karanyi Z."/>
            <person name="Krasevec N."/>
            <person name="Kuo A."/>
            <person name="Kusch H."/>
            <person name="LaButti K."/>
            <person name="Lagendijk E.L."/>
            <person name="Lapidus A."/>
            <person name="Levasseur A."/>
            <person name="Lindquist E."/>
            <person name="Lipzen A."/>
            <person name="Logrieco A.F."/>
            <person name="MacCabe A."/>
            <person name="Maekelae M.R."/>
            <person name="Malavazi I."/>
            <person name="Melin P."/>
            <person name="Meyer V."/>
            <person name="Mielnichuk N."/>
            <person name="Miskei M."/>
            <person name="Molnar A.P."/>
            <person name="Mule G."/>
            <person name="Ngan C.Y."/>
            <person name="Orejas M."/>
            <person name="Orosz E."/>
            <person name="Ouedraogo J.P."/>
            <person name="Overkamp K.M."/>
            <person name="Park H.-S."/>
            <person name="Perrone G."/>
            <person name="Piumi F."/>
            <person name="Punt P.J."/>
            <person name="Ram A.F."/>
            <person name="Ramon A."/>
            <person name="Rauscher S."/>
            <person name="Record E."/>
            <person name="Riano-Pachon D.M."/>
            <person name="Robert V."/>
            <person name="Roehrig J."/>
            <person name="Ruller R."/>
            <person name="Salamov A."/>
            <person name="Salih N.S."/>
            <person name="Samson R.A."/>
            <person name="Sandor E."/>
            <person name="Sanguinetti M."/>
            <person name="Schuetze T."/>
            <person name="Sepcic K."/>
            <person name="Shelest E."/>
            <person name="Sherlock G."/>
            <person name="Sophianopoulou V."/>
            <person name="Squina F.M."/>
            <person name="Sun H."/>
            <person name="Susca A."/>
            <person name="Todd R.B."/>
            <person name="Tsang A."/>
            <person name="Unkles S.E."/>
            <person name="van de Wiele N."/>
            <person name="van Rossen-Uffink D."/>
            <person name="Oliveira J.V."/>
            <person name="Vesth T.C."/>
            <person name="Visser J."/>
            <person name="Yu J.-H."/>
            <person name="Zhou M."/>
            <person name="Andersen M.R."/>
            <person name="Archer D.B."/>
            <person name="Baker S.E."/>
            <person name="Benoit I."/>
            <person name="Brakhage A.A."/>
            <person name="Braus G.H."/>
            <person name="Fischer R."/>
            <person name="Frisvad J.C."/>
            <person name="Goldman G.H."/>
            <person name="Houbraken J."/>
            <person name="Oakley B."/>
            <person name="Pocsi I."/>
            <person name="Scazzocchio C."/>
            <person name="Seiboth B."/>
            <person name="vanKuyk P.A."/>
            <person name="Wortman J."/>
            <person name="Dyer P.S."/>
            <person name="Grigoriev I.V."/>
        </authorList>
    </citation>
    <scope>NUCLEOTIDE SEQUENCE [LARGE SCALE GENOMIC DNA]</scope>
    <source>
        <strain evidence="3">CBS 106.47</strain>
    </source>
</reference>
<feature type="region of interest" description="Disordered" evidence="1">
    <location>
        <begin position="42"/>
        <end position="150"/>
    </location>
</feature>
<evidence type="ECO:0000313" key="3">
    <source>
        <dbReference type="Proteomes" id="UP000184063"/>
    </source>
</evidence>
<evidence type="ECO:0000256" key="1">
    <source>
        <dbReference type="SAM" id="MobiDB-lite"/>
    </source>
</evidence>
<evidence type="ECO:0000313" key="2">
    <source>
        <dbReference type="EMBL" id="OJZ79881.1"/>
    </source>
</evidence>
<accession>A0A1M3SZH5</accession>
<proteinExistence type="predicted"/>
<feature type="compositionally biased region" description="Polar residues" evidence="1">
    <location>
        <begin position="107"/>
        <end position="123"/>
    </location>
</feature>
<feature type="compositionally biased region" description="Basic and acidic residues" evidence="1">
    <location>
        <begin position="95"/>
        <end position="104"/>
    </location>
</feature>
<protein>
    <submittedName>
        <fullName evidence="2">Uncharacterized protein</fullName>
    </submittedName>
</protein>
<gene>
    <name evidence="2" type="ORF">ASPFODRAFT_213026</name>
</gene>
<organism evidence="2 3">
    <name type="scientific">Aspergillus luchuensis (strain CBS 106.47)</name>
    <dbReference type="NCBI Taxonomy" id="1137211"/>
    <lineage>
        <taxon>Eukaryota</taxon>
        <taxon>Fungi</taxon>
        <taxon>Dikarya</taxon>
        <taxon>Ascomycota</taxon>
        <taxon>Pezizomycotina</taxon>
        <taxon>Eurotiomycetes</taxon>
        <taxon>Eurotiomycetidae</taxon>
        <taxon>Eurotiales</taxon>
        <taxon>Aspergillaceae</taxon>
        <taxon>Aspergillus</taxon>
        <taxon>Aspergillus subgen. Circumdati</taxon>
    </lineage>
</organism>
<dbReference type="Proteomes" id="UP000184063">
    <property type="component" value="Unassembled WGS sequence"/>
</dbReference>
<feature type="region of interest" description="Disordered" evidence="1">
    <location>
        <begin position="327"/>
        <end position="374"/>
    </location>
</feature>
<feature type="region of interest" description="Disordered" evidence="1">
    <location>
        <begin position="285"/>
        <end position="307"/>
    </location>
</feature>
<sequence length="432" mass="47252">MKTRRQARDDVELQKKIRDIQLKKDALVEQVEQAQAQAADLLNKLNEAEQEEASLSAERGKLGQEPDGSEMDVDPAVPNFPQTRDENLPTNEGDPAVKTKHAEGTGEASQAGGSTIPQSTGTANRPIRSTKRQGQSDRAPAKQVDDDDDDDVLVDMQSLSISADGVVDTWFRARQGTKAIVRLGPKRYPKYEVRPGKGYSTAKLQQVSDTKSQIICIMARDKTGKKQRLYGIPNIAGYDGVAIVGNGVVTSSSRAPTTWDMIAVIGQDLADETIRQLWNVQEKRHAEWEGSQMGRRSVDRSPTPCPLDVYQEIRKGHTARKGIPLASGVQTSSHSPPPAAGSPTPEAAEAAEASGSAAHSDGQDSSGNPDADEQEPKIFSECQHLENMKQDLDLENLRNEDPGKYIEQMALVRAKFNAYRGEMETQDYVLVH</sequence>